<dbReference type="Gene3D" id="3.40.1260.10">
    <property type="entry name" value="DsrEFH-like"/>
    <property type="match status" value="1"/>
</dbReference>
<accession>A0A6I5KRV2</accession>
<evidence type="ECO:0000313" key="3">
    <source>
        <dbReference type="Proteomes" id="UP000468707"/>
    </source>
</evidence>
<dbReference type="PANTHER" id="PTHR37691">
    <property type="entry name" value="BLR3518 PROTEIN"/>
    <property type="match status" value="1"/>
</dbReference>
<dbReference type="InterPro" id="IPR027396">
    <property type="entry name" value="DsrEFH-like"/>
</dbReference>
<dbReference type="EMBL" id="JAAAMI010000003">
    <property type="protein sequence ID" value="NDV43287.1"/>
    <property type="molecule type" value="Genomic_DNA"/>
</dbReference>
<name>A0A6I5KRV2_9FLAO</name>
<dbReference type="Proteomes" id="UP000468707">
    <property type="component" value="Unassembled WGS sequence"/>
</dbReference>
<reference evidence="2 3" key="1">
    <citation type="submission" date="2020-01" db="EMBL/GenBank/DDBJ databases">
        <title>Muricauda sediminis sp.nov. 40Bstr401.</title>
        <authorList>
            <person name="Xue Z."/>
            <person name="Zhu S."/>
            <person name="Ren N."/>
            <person name="Chen T."/>
            <person name="Chen X."/>
            <person name="Chen J."/>
            <person name="Yang J."/>
        </authorList>
    </citation>
    <scope>NUCLEOTIDE SEQUENCE [LARGE SCALE GENOMIC DNA]</scope>
    <source>
        <strain evidence="2 3">40Bstr401</strain>
    </source>
</reference>
<organism evidence="2 3">
    <name type="scientific">Flagellimonas sediminis</name>
    <dbReference type="NCBI Taxonomy" id="2696468"/>
    <lineage>
        <taxon>Bacteria</taxon>
        <taxon>Pseudomonadati</taxon>
        <taxon>Bacteroidota</taxon>
        <taxon>Flavobacteriia</taxon>
        <taxon>Flavobacteriales</taxon>
        <taxon>Flavobacteriaceae</taxon>
        <taxon>Flagellimonas</taxon>
    </lineage>
</organism>
<evidence type="ECO:0000313" key="2">
    <source>
        <dbReference type="EMBL" id="NDV43287.1"/>
    </source>
</evidence>
<dbReference type="RefSeq" id="WP_163634783.1">
    <property type="nucleotide sequence ID" value="NZ_JAAAMI010000003.1"/>
</dbReference>
<dbReference type="SUPFAM" id="SSF75169">
    <property type="entry name" value="DsrEFH-like"/>
    <property type="match status" value="1"/>
</dbReference>
<keyword evidence="1" id="KW-0732">Signal</keyword>
<gene>
    <name evidence="2" type="ORF">GTK07_08100</name>
</gene>
<dbReference type="InterPro" id="IPR003787">
    <property type="entry name" value="Sulphur_relay_DsrE/F-like"/>
</dbReference>
<dbReference type="PANTHER" id="PTHR37691:SF1">
    <property type="entry name" value="BLR3518 PROTEIN"/>
    <property type="match status" value="1"/>
</dbReference>
<comment type="caution">
    <text evidence="2">The sequence shown here is derived from an EMBL/GenBank/DDBJ whole genome shotgun (WGS) entry which is preliminary data.</text>
</comment>
<sequence>MRTFVLFVCLLMTGLLSAQKEPIKVVFDVTSANPEVHRTAAKHLRLMAEAYPDSQFEMVIYSGAIEMVDKKASVAGETLTEMVKRDNVSVVVCEQTMKRHKMVHDDLIPGVGSVPDGIFEIVMKQQEGWGYIKEVN</sequence>
<keyword evidence="3" id="KW-1185">Reference proteome</keyword>
<protein>
    <submittedName>
        <fullName evidence="2">Uncharacterized protein</fullName>
    </submittedName>
</protein>
<dbReference type="Pfam" id="PF02635">
    <property type="entry name" value="DsrE"/>
    <property type="match status" value="1"/>
</dbReference>
<feature type="signal peptide" evidence="1">
    <location>
        <begin position="1"/>
        <end position="20"/>
    </location>
</feature>
<feature type="chain" id="PRO_5026146624" evidence="1">
    <location>
        <begin position="21"/>
        <end position="136"/>
    </location>
</feature>
<dbReference type="AlphaFoldDB" id="A0A6I5KRV2"/>
<evidence type="ECO:0000256" key="1">
    <source>
        <dbReference type="SAM" id="SignalP"/>
    </source>
</evidence>
<proteinExistence type="predicted"/>